<feature type="region of interest" description="Disordered" evidence="1">
    <location>
        <begin position="191"/>
        <end position="223"/>
    </location>
</feature>
<protein>
    <submittedName>
        <fullName evidence="2">Uncharacterized protein</fullName>
    </submittedName>
</protein>
<feature type="compositionally biased region" description="Acidic residues" evidence="1">
    <location>
        <begin position="316"/>
        <end position="327"/>
    </location>
</feature>
<dbReference type="InParanoid" id="G4YWF4"/>
<dbReference type="GeneID" id="20645462"/>
<dbReference type="RefSeq" id="XP_009520888.1">
    <property type="nucleotide sequence ID" value="XM_009522593.1"/>
</dbReference>
<feature type="compositionally biased region" description="Acidic residues" evidence="1">
    <location>
        <begin position="337"/>
        <end position="351"/>
    </location>
</feature>
<organism evidence="2 3">
    <name type="scientific">Phytophthora sojae (strain P6497)</name>
    <name type="common">Soybean stem and root rot agent</name>
    <name type="synonym">Phytophthora megasperma f. sp. glycines</name>
    <dbReference type="NCBI Taxonomy" id="1094619"/>
    <lineage>
        <taxon>Eukaryota</taxon>
        <taxon>Sar</taxon>
        <taxon>Stramenopiles</taxon>
        <taxon>Oomycota</taxon>
        <taxon>Peronosporomycetes</taxon>
        <taxon>Peronosporales</taxon>
        <taxon>Peronosporaceae</taxon>
        <taxon>Phytophthora</taxon>
    </lineage>
</organism>
<keyword evidence="3" id="KW-1185">Reference proteome</keyword>
<sequence length="351" mass="39040">MALADPIPSDWIEPEPGFDEETDDEDDPLTYAGSTGKERQERVSTTSLGPITFVCINDDPVEAFYLSHEIATISGATSEAPGVFHWVTRDAAWHRQRHQQRRDQVTDDAPDDATGDSPNAPALSLATNSRDHEEASGSAEPLRNQLDDLLYSSDGEQGDADGQEGVTDDTSTPVRREDVLDLLVIADFEWNEIDLGAPPPERQEDQAQGDSQEQDGQDRVEDAAENVQWRDGVTDCNICLFPLDSKIWVCERETCRQPYHRHVDAPPTCTVCKRIVTGTMLEGPQCSQIFDYDCLVQYNAQFLEDVQAGYRGNDDNAFDYTEDQESADEYHQSDFDSSSDSDGDYNPGDEA</sequence>
<gene>
    <name evidence="2" type="ORF">PHYSODRAFT_326591</name>
</gene>
<dbReference type="KEGG" id="psoj:PHYSODRAFT_326591"/>
<name>G4YWF4_PHYSP</name>
<feature type="region of interest" description="Disordered" evidence="1">
    <location>
        <begin position="314"/>
        <end position="351"/>
    </location>
</feature>
<evidence type="ECO:0000256" key="1">
    <source>
        <dbReference type="SAM" id="MobiDB-lite"/>
    </source>
</evidence>
<feature type="compositionally biased region" description="Acidic residues" evidence="1">
    <location>
        <begin position="12"/>
        <end position="28"/>
    </location>
</feature>
<evidence type="ECO:0000313" key="2">
    <source>
        <dbReference type="EMBL" id="EGZ25600.1"/>
    </source>
</evidence>
<reference evidence="2 3" key="1">
    <citation type="journal article" date="2006" name="Science">
        <title>Phytophthora genome sequences uncover evolutionary origins and mechanisms of pathogenesis.</title>
        <authorList>
            <person name="Tyler B.M."/>
            <person name="Tripathy S."/>
            <person name="Zhang X."/>
            <person name="Dehal P."/>
            <person name="Jiang R.H."/>
            <person name="Aerts A."/>
            <person name="Arredondo F.D."/>
            <person name="Baxter L."/>
            <person name="Bensasson D."/>
            <person name="Beynon J.L."/>
            <person name="Chapman J."/>
            <person name="Damasceno C.M."/>
            <person name="Dorrance A.E."/>
            <person name="Dou D."/>
            <person name="Dickerman A.W."/>
            <person name="Dubchak I.L."/>
            <person name="Garbelotto M."/>
            <person name="Gijzen M."/>
            <person name="Gordon S.G."/>
            <person name="Govers F."/>
            <person name="Grunwald N.J."/>
            <person name="Huang W."/>
            <person name="Ivors K.L."/>
            <person name="Jones R.W."/>
            <person name="Kamoun S."/>
            <person name="Krampis K."/>
            <person name="Lamour K.H."/>
            <person name="Lee M.K."/>
            <person name="McDonald W.H."/>
            <person name="Medina M."/>
            <person name="Meijer H.J."/>
            <person name="Nordberg E.K."/>
            <person name="Maclean D.J."/>
            <person name="Ospina-Giraldo M.D."/>
            <person name="Morris P.F."/>
            <person name="Phuntumart V."/>
            <person name="Putnam N.H."/>
            <person name="Rash S."/>
            <person name="Rose J.K."/>
            <person name="Sakihama Y."/>
            <person name="Salamov A.A."/>
            <person name="Savidor A."/>
            <person name="Scheuring C.F."/>
            <person name="Smith B.M."/>
            <person name="Sobral B.W."/>
            <person name="Terry A."/>
            <person name="Torto-Alalibo T.A."/>
            <person name="Win J."/>
            <person name="Xu Z."/>
            <person name="Zhang H."/>
            <person name="Grigoriev I.V."/>
            <person name="Rokhsar D.S."/>
            <person name="Boore J.L."/>
        </authorList>
    </citation>
    <scope>NUCLEOTIDE SEQUENCE [LARGE SCALE GENOMIC DNA]</scope>
    <source>
        <strain evidence="2 3">P6497</strain>
    </source>
</reference>
<dbReference type="Proteomes" id="UP000002640">
    <property type="component" value="Unassembled WGS sequence"/>
</dbReference>
<dbReference type="EMBL" id="JH159152">
    <property type="protein sequence ID" value="EGZ25600.1"/>
    <property type="molecule type" value="Genomic_DNA"/>
</dbReference>
<dbReference type="AlphaFoldDB" id="G4YWF4"/>
<proteinExistence type="predicted"/>
<feature type="region of interest" description="Disordered" evidence="1">
    <location>
        <begin position="95"/>
        <end position="174"/>
    </location>
</feature>
<accession>G4YWF4</accession>
<evidence type="ECO:0000313" key="3">
    <source>
        <dbReference type="Proteomes" id="UP000002640"/>
    </source>
</evidence>
<feature type="region of interest" description="Disordered" evidence="1">
    <location>
        <begin position="1"/>
        <end position="44"/>
    </location>
</feature>